<evidence type="ECO:0008006" key="3">
    <source>
        <dbReference type="Google" id="ProtNLM"/>
    </source>
</evidence>
<reference evidence="1" key="1">
    <citation type="submission" date="2020-05" db="EMBL/GenBank/DDBJ databases">
        <title>The draft genome sequence of Maribacter sp. ANRC-HE7.</title>
        <authorList>
            <person name="Mu L."/>
        </authorList>
    </citation>
    <scope>NUCLEOTIDE SEQUENCE</scope>
    <source>
        <strain evidence="1">ANRC-HE7</strain>
    </source>
</reference>
<protein>
    <recommendedName>
        <fullName evidence="3">Lipoprotein</fullName>
    </recommendedName>
</protein>
<evidence type="ECO:0000313" key="1">
    <source>
        <dbReference type="EMBL" id="MBD0779962.1"/>
    </source>
</evidence>
<evidence type="ECO:0000313" key="2">
    <source>
        <dbReference type="Proteomes" id="UP001166021"/>
    </source>
</evidence>
<organism evidence="1 2">
    <name type="scientific">Maribacter aquimaris</name>
    <dbReference type="NCBI Taxonomy" id="2737171"/>
    <lineage>
        <taxon>Bacteria</taxon>
        <taxon>Pseudomonadati</taxon>
        <taxon>Bacteroidota</taxon>
        <taxon>Flavobacteriia</taxon>
        <taxon>Flavobacteriales</taxon>
        <taxon>Flavobacteriaceae</taxon>
        <taxon>Maribacter</taxon>
    </lineage>
</organism>
<accession>A0ABR7V678</accession>
<sequence length="212" mass="24443">MKMNKIIFTTCLLLSLFSCKEKTDTSTSNAYKNEDIETIDKQTATPKFSDPNGCSQYTTLYEALPHLDTYKNMEFRTMECMFQKQSETASWTSLNTSYFDPESKNKMVVNFYEINGDVTVERDVINMVKTTYNEFTNMADFYKSSLTIFENASVNIMESNSEDEYSSATYLCSHKDKFALLIKIEMLGQMNLEKVDSFIKDYLQAISSKPLN</sequence>
<comment type="caution">
    <text evidence="1">The sequence shown here is derived from an EMBL/GenBank/DDBJ whole genome shotgun (WGS) entry which is preliminary data.</text>
</comment>
<gene>
    <name evidence="1" type="ORF">HPE56_19360</name>
</gene>
<dbReference type="PROSITE" id="PS51257">
    <property type="entry name" value="PROKAR_LIPOPROTEIN"/>
    <property type="match status" value="1"/>
</dbReference>
<name>A0ABR7V678_9FLAO</name>
<proteinExistence type="predicted"/>
<dbReference type="EMBL" id="JABTCF010000017">
    <property type="protein sequence ID" value="MBD0779962.1"/>
    <property type="molecule type" value="Genomic_DNA"/>
</dbReference>
<dbReference type="Proteomes" id="UP001166021">
    <property type="component" value="Unassembled WGS sequence"/>
</dbReference>
<keyword evidence="2" id="KW-1185">Reference proteome</keyword>